<sequence length="72" mass="7282">MSKEATTPSPGSRRVSRCRASPGAAASMAPLLQEVVAKMCIGAGPSTRTASTRAGATATPPGNIRRPLPPHS</sequence>
<feature type="region of interest" description="Disordered" evidence="1">
    <location>
        <begin position="1"/>
        <end position="25"/>
    </location>
</feature>
<organism evidence="2 3">
    <name type="scientific">Chlamydomonas reinhardtii</name>
    <name type="common">Chlamydomonas smithii</name>
    <dbReference type="NCBI Taxonomy" id="3055"/>
    <lineage>
        <taxon>Eukaryota</taxon>
        <taxon>Viridiplantae</taxon>
        <taxon>Chlorophyta</taxon>
        <taxon>core chlorophytes</taxon>
        <taxon>Chlorophyceae</taxon>
        <taxon>CS clade</taxon>
        <taxon>Chlamydomonadales</taxon>
        <taxon>Chlamydomonadaceae</taxon>
        <taxon>Chlamydomonas</taxon>
    </lineage>
</organism>
<keyword evidence="3" id="KW-1185">Reference proteome</keyword>
<dbReference type="InParanoid" id="A0A2K3E1G5"/>
<feature type="compositionally biased region" description="Polar residues" evidence="1">
    <location>
        <begin position="1"/>
        <end position="10"/>
    </location>
</feature>
<dbReference type="EMBL" id="CM008963">
    <property type="protein sequence ID" value="PNW86660.1"/>
    <property type="molecule type" value="Genomic_DNA"/>
</dbReference>
<reference evidence="2 3" key="1">
    <citation type="journal article" date="2007" name="Science">
        <title>The Chlamydomonas genome reveals the evolution of key animal and plant functions.</title>
        <authorList>
            <person name="Merchant S.S."/>
            <person name="Prochnik S.E."/>
            <person name="Vallon O."/>
            <person name="Harris E.H."/>
            <person name="Karpowicz S.J."/>
            <person name="Witman G.B."/>
            <person name="Terry A."/>
            <person name="Salamov A."/>
            <person name="Fritz-Laylin L.K."/>
            <person name="Marechal-Drouard L."/>
            <person name="Marshall W.F."/>
            <person name="Qu L.H."/>
            <person name="Nelson D.R."/>
            <person name="Sanderfoot A.A."/>
            <person name="Spalding M.H."/>
            <person name="Kapitonov V.V."/>
            <person name="Ren Q."/>
            <person name="Ferris P."/>
            <person name="Lindquist E."/>
            <person name="Shapiro H."/>
            <person name="Lucas S.M."/>
            <person name="Grimwood J."/>
            <person name="Schmutz J."/>
            <person name="Cardol P."/>
            <person name="Cerutti H."/>
            <person name="Chanfreau G."/>
            <person name="Chen C.L."/>
            <person name="Cognat V."/>
            <person name="Croft M.T."/>
            <person name="Dent R."/>
            <person name="Dutcher S."/>
            <person name="Fernandez E."/>
            <person name="Fukuzawa H."/>
            <person name="Gonzalez-Ballester D."/>
            <person name="Gonzalez-Halphen D."/>
            <person name="Hallmann A."/>
            <person name="Hanikenne M."/>
            <person name="Hippler M."/>
            <person name="Inwood W."/>
            <person name="Jabbari K."/>
            <person name="Kalanon M."/>
            <person name="Kuras R."/>
            <person name="Lefebvre P.A."/>
            <person name="Lemaire S.D."/>
            <person name="Lobanov A.V."/>
            <person name="Lohr M."/>
            <person name="Manuell A."/>
            <person name="Meier I."/>
            <person name="Mets L."/>
            <person name="Mittag M."/>
            <person name="Mittelmeier T."/>
            <person name="Moroney J.V."/>
            <person name="Moseley J."/>
            <person name="Napoli C."/>
            <person name="Nedelcu A.M."/>
            <person name="Niyogi K."/>
            <person name="Novoselov S.V."/>
            <person name="Paulsen I.T."/>
            <person name="Pazour G."/>
            <person name="Purton S."/>
            <person name="Ral J.P."/>
            <person name="Riano-Pachon D.M."/>
            <person name="Riekhof W."/>
            <person name="Rymarquis L."/>
            <person name="Schroda M."/>
            <person name="Stern D."/>
            <person name="Umen J."/>
            <person name="Willows R."/>
            <person name="Wilson N."/>
            <person name="Zimmer S.L."/>
            <person name="Allmer J."/>
            <person name="Balk J."/>
            <person name="Bisova K."/>
            <person name="Chen C.J."/>
            <person name="Elias M."/>
            <person name="Gendler K."/>
            <person name="Hauser C."/>
            <person name="Lamb M.R."/>
            <person name="Ledford H."/>
            <person name="Long J.C."/>
            <person name="Minagawa J."/>
            <person name="Page M.D."/>
            <person name="Pan J."/>
            <person name="Pootakham W."/>
            <person name="Roje S."/>
            <person name="Rose A."/>
            <person name="Stahlberg E."/>
            <person name="Terauchi A.M."/>
            <person name="Yang P."/>
            <person name="Ball S."/>
            <person name="Bowler C."/>
            <person name="Dieckmann C.L."/>
            <person name="Gladyshev V.N."/>
            <person name="Green P."/>
            <person name="Jorgensen R."/>
            <person name="Mayfield S."/>
            <person name="Mueller-Roeber B."/>
            <person name="Rajamani S."/>
            <person name="Sayre R.T."/>
            <person name="Brokstein P."/>
            <person name="Dubchak I."/>
            <person name="Goodstein D."/>
            <person name="Hornick L."/>
            <person name="Huang Y.W."/>
            <person name="Jhaveri J."/>
            <person name="Luo Y."/>
            <person name="Martinez D."/>
            <person name="Ngau W.C."/>
            <person name="Otillar B."/>
            <person name="Poliakov A."/>
            <person name="Porter A."/>
            <person name="Szajkowski L."/>
            <person name="Werner G."/>
            <person name="Zhou K."/>
            <person name="Grigoriev I.V."/>
            <person name="Rokhsar D.S."/>
            <person name="Grossman A.R."/>
        </authorList>
    </citation>
    <scope>NUCLEOTIDE SEQUENCE [LARGE SCALE GENOMIC DNA]</scope>
    <source>
        <strain evidence="3">CC-503</strain>
    </source>
</reference>
<dbReference type="Gramene" id="PNW86660">
    <property type="protein sequence ID" value="PNW86660"/>
    <property type="gene ID" value="CHLRE_02g095049v5"/>
</dbReference>
<evidence type="ECO:0000313" key="2">
    <source>
        <dbReference type="EMBL" id="PNW86660.1"/>
    </source>
</evidence>
<protein>
    <submittedName>
        <fullName evidence="2">Uncharacterized protein</fullName>
    </submittedName>
</protein>
<dbReference type="Proteomes" id="UP000006906">
    <property type="component" value="Chromosome 2"/>
</dbReference>
<feature type="region of interest" description="Disordered" evidence="1">
    <location>
        <begin position="45"/>
        <end position="72"/>
    </location>
</feature>
<dbReference type="RefSeq" id="XP_042927151.1">
    <property type="nucleotide sequence ID" value="XM_043059517.1"/>
</dbReference>
<evidence type="ECO:0000256" key="1">
    <source>
        <dbReference type="SAM" id="MobiDB-lite"/>
    </source>
</evidence>
<name>A0A2K3E1G5_CHLRE</name>
<evidence type="ECO:0000313" key="3">
    <source>
        <dbReference type="Proteomes" id="UP000006906"/>
    </source>
</evidence>
<dbReference type="AlphaFoldDB" id="A0A2K3E1G5"/>
<accession>A0A2K3E1G5</accession>
<proteinExistence type="predicted"/>
<dbReference type="GeneID" id="5727702"/>
<feature type="compositionally biased region" description="Low complexity" evidence="1">
    <location>
        <begin position="46"/>
        <end position="62"/>
    </location>
</feature>
<gene>
    <name evidence="2" type="ORF">CHLRE_02g095049v5</name>
</gene>
<dbReference type="KEGG" id="cre:CHLRE_02g095049v5"/>